<organism evidence="1 2">
    <name type="scientific">Streblomastix strix</name>
    <dbReference type="NCBI Taxonomy" id="222440"/>
    <lineage>
        <taxon>Eukaryota</taxon>
        <taxon>Metamonada</taxon>
        <taxon>Preaxostyla</taxon>
        <taxon>Oxymonadida</taxon>
        <taxon>Streblomastigidae</taxon>
        <taxon>Streblomastix</taxon>
    </lineage>
</organism>
<dbReference type="EMBL" id="SNRW01006485">
    <property type="protein sequence ID" value="KAA6382976.1"/>
    <property type="molecule type" value="Genomic_DNA"/>
</dbReference>
<proteinExistence type="predicted"/>
<accession>A0A5J4VKJ0</accession>
<protein>
    <submittedName>
        <fullName evidence="1">Uncharacterized protein</fullName>
    </submittedName>
</protein>
<evidence type="ECO:0000313" key="1">
    <source>
        <dbReference type="EMBL" id="KAA6382976.1"/>
    </source>
</evidence>
<sequence length="169" mass="18584">MDANQDHSKNARQFNELGTLQTHKLGINSSHAVDLPVAQLDLDVFQSDQQLVPTVVNNALRQRTTPLPLVQGQLLQILEGITGASLQEQDFYATNMSNSQVLEIIQRAARAPQLLQHMEIPATDKQLLSPLQTIDALASEGNLTEALIDTVPELILTLMQAERANMAKI</sequence>
<reference evidence="1 2" key="1">
    <citation type="submission" date="2019-03" db="EMBL/GenBank/DDBJ databases">
        <title>Single cell metagenomics reveals metabolic interactions within the superorganism composed of flagellate Streblomastix strix and complex community of Bacteroidetes bacteria on its surface.</title>
        <authorList>
            <person name="Treitli S.C."/>
            <person name="Kolisko M."/>
            <person name="Husnik F."/>
            <person name="Keeling P."/>
            <person name="Hampl V."/>
        </authorList>
    </citation>
    <scope>NUCLEOTIDE SEQUENCE [LARGE SCALE GENOMIC DNA]</scope>
    <source>
        <strain evidence="1">ST1C</strain>
    </source>
</reference>
<dbReference type="Proteomes" id="UP000324800">
    <property type="component" value="Unassembled WGS sequence"/>
</dbReference>
<comment type="caution">
    <text evidence="1">The sequence shown here is derived from an EMBL/GenBank/DDBJ whole genome shotgun (WGS) entry which is preliminary data.</text>
</comment>
<gene>
    <name evidence="1" type="ORF">EZS28_021497</name>
</gene>
<name>A0A5J4VKJ0_9EUKA</name>
<dbReference type="AlphaFoldDB" id="A0A5J4VKJ0"/>
<evidence type="ECO:0000313" key="2">
    <source>
        <dbReference type="Proteomes" id="UP000324800"/>
    </source>
</evidence>